<evidence type="ECO:0000313" key="2">
    <source>
        <dbReference type="EMBL" id="QFI75886.1"/>
    </source>
</evidence>
<dbReference type="RefSeq" id="WP_151649416.1">
    <property type="nucleotide sequence ID" value="NZ_CP044543.1"/>
</dbReference>
<name>A0A5P6PCB2_9BRAD</name>
<dbReference type="EMBL" id="CP044543">
    <property type="protein sequence ID" value="QFI75886.1"/>
    <property type="molecule type" value="Genomic_DNA"/>
</dbReference>
<evidence type="ECO:0000313" key="3">
    <source>
        <dbReference type="Proteomes" id="UP000325641"/>
    </source>
</evidence>
<proteinExistence type="predicted"/>
<feature type="signal peptide" evidence="1">
    <location>
        <begin position="1"/>
        <end position="25"/>
    </location>
</feature>
<organism evidence="2 3">
    <name type="scientific">Bradyrhizobium betae</name>
    <dbReference type="NCBI Taxonomy" id="244734"/>
    <lineage>
        <taxon>Bacteria</taxon>
        <taxon>Pseudomonadati</taxon>
        <taxon>Pseudomonadota</taxon>
        <taxon>Alphaproteobacteria</taxon>
        <taxon>Hyphomicrobiales</taxon>
        <taxon>Nitrobacteraceae</taxon>
        <taxon>Bradyrhizobium</taxon>
    </lineage>
</organism>
<dbReference type="AlphaFoldDB" id="A0A5P6PCB2"/>
<feature type="chain" id="PRO_5024832607" evidence="1">
    <location>
        <begin position="26"/>
        <end position="94"/>
    </location>
</feature>
<sequence>MVNRTLSFNLICGLLLIAVASSAPAQTTLSVARADAPLPRARSWTASNFEEGLTLCLISIKPDSLKRAMLVPASRELQRPQRHWEASYVTGDTS</sequence>
<gene>
    <name evidence="2" type="ORF">F8237_27900</name>
</gene>
<reference evidence="3" key="1">
    <citation type="submission" date="2019-10" db="EMBL/GenBank/DDBJ databases">
        <title>Complete Genome Sequence of Bradyrhizobium betae type strain PL7HG1T.</title>
        <authorList>
            <person name="Bromfield E.S.P."/>
            <person name="Cloutier S."/>
        </authorList>
    </citation>
    <scope>NUCLEOTIDE SEQUENCE [LARGE SCALE GENOMIC DNA]</scope>
    <source>
        <strain evidence="3">PL7HG1</strain>
    </source>
</reference>
<dbReference type="Proteomes" id="UP000325641">
    <property type="component" value="Chromosome"/>
</dbReference>
<evidence type="ECO:0000256" key="1">
    <source>
        <dbReference type="SAM" id="SignalP"/>
    </source>
</evidence>
<keyword evidence="1" id="KW-0732">Signal</keyword>
<protein>
    <submittedName>
        <fullName evidence="2">Uncharacterized protein</fullName>
    </submittedName>
</protein>
<accession>A0A5P6PCB2</accession>
<dbReference type="KEGG" id="bbet:F8237_27900"/>